<evidence type="ECO:0000256" key="3">
    <source>
        <dbReference type="ARBA" id="ARBA00022692"/>
    </source>
</evidence>
<proteinExistence type="inferred from homology"/>
<evidence type="ECO:0000256" key="2">
    <source>
        <dbReference type="ARBA" id="ARBA00022475"/>
    </source>
</evidence>
<dbReference type="OrthoDB" id="9770036at2"/>
<dbReference type="Pfam" id="PF02687">
    <property type="entry name" value="FtsX"/>
    <property type="match status" value="1"/>
</dbReference>
<keyword evidence="5 7" id="KW-0472">Membrane</keyword>
<dbReference type="PANTHER" id="PTHR30572">
    <property type="entry name" value="MEMBRANE COMPONENT OF TRANSPORTER-RELATED"/>
    <property type="match status" value="1"/>
</dbReference>
<evidence type="ECO:0000256" key="5">
    <source>
        <dbReference type="ARBA" id="ARBA00023136"/>
    </source>
</evidence>
<evidence type="ECO:0000259" key="9">
    <source>
        <dbReference type="Pfam" id="PF12704"/>
    </source>
</evidence>
<comment type="caution">
    <text evidence="10">The sequence shown here is derived from an EMBL/GenBank/DDBJ whole genome shotgun (WGS) entry which is preliminary data.</text>
</comment>
<protein>
    <submittedName>
        <fullName evidence="10">FtsX-like permease family protein</fullName>
    </submittedName>
</protein>
<feature type="domain" description="MacB-like periplasmic core" evidence="9">
    <location>
        <begin position="21"/>
        <end position="241"/>
    </location>
</feature>
<dbReference type="InterPro" id="IPR025857">
    <property type="entry name" value="MacB_PCD"/>
</dbReference>
<feature type="transmembrane region" description="Helical" evidence="7">
    <location>
        <begin position="278"/>
        <end position="302"/>
    </location>
</feature>
<comment type="similarity">
    <text evidence="6">Belongs to the ABC-4 integral membrane protein family.</text>
</comment>
<evidence type="ECO:0000256" key="1">
    <source>
        <dbReference type="ARBA" id="ARBA00004651"/>
    </source>
</evidence>
<reference evidence="10 11" key="1">
    <citation type="submission" date="2019-08" db="EMBL/GenBank/DDBJ databases">
        <title>Genome sequencing of Paenibacillus faecis DSM 23593(T).</title>
        <authorList>
            <person name="Kook J.-K."/>
            <person name="Park S.-N."/>
            <person name="Lim Y.K."/>
        </authorList>
    </citation>
    <scope>NUCLEOTIDE SEQUENCE [LARGE SCALE GENOMIC DNA]</scope>
    <source>
        <strain evidence="10 11">DSM 23593</strain>
    </source>
</reference>
<evidence type="ECO:0000256" key="4">
    <source>
        <dbReference type="ARBA" id="ARBA00022989"/>
    </source>
</evidence>
<dbReference type="GO" id="GO:0005886">
    <property type="term" value="C:plasma membrane"/>
    <property type="evidence" value="ECO:0007669"/>
    <property type="project" value="UniProtKB-SubCell"/>
</dbReference>
<dbReference type="AlphaFoldDB" id="A0A5D0CPZ5"/>
<keyword evidence="2" id="KW-1003">Cell membrane</keyword>
<feature type="domain" description="ABC3 transporter permease C-terminal" evidence="8">
    <location>
        <begin position="281"/>
        <end position="394"/>
    </location>
</feature>
<evidence type="ECO:0000256" key="7">
    <source>
        <dbReference type="SAM" id="Phobius"/>
    </source>
</evidence>
<keyword evidence="3 7" id="KW-0812">Transmembrane</keyword>
<feature type="transmembrane region" description="Helical" evidence="7">
    <location>
        <begin position="323"/>
        <end position="352"/>
    </location>
</feature>
<comment type="subcellular location">
    <subcellularLocation>
        <location evidence="1">Cell membrane</location>
        <topology evidence="1">Multi-pass membrane protein</topology>
    </subcellularLocation>
</comment>
<feature type="transmembrane region" description="Helical" evidence="7">
    <location>
        <begin position="358"/>
        <end position="384"/>
    </location>
</feature>
<keyword evidence="11" id="KW-1185">Reference proteome</keyword>
<accession>A0A5D0CPZ5</accession>
<sequence length="401" mass="43807">MSIWESILVALDNLRMNKLRSFLTMIGIVFGVAAVVTVVSIGQAGQTSIISMVSNFEDGYFVIYPNYSDESNVEKAQFRQRDMGEIRKLPGIRYVSASLGYGSTTKLKQEKLRFDVTATTSVLPKMQKVELEAGRFFNAQEERGRQKVMVVDLKFAEKAFGSARGAVGRKFVLGNDRFRIVGVYKPEENIMSGMQGELYTGYAPITAISFGDEKTGDSDRLGSLEIVATSPDNMHETIDMLKKWLADRKNVEPDSYLAETGKDAEKMVSSTFSILQTIIGSIAGISLLVGGIGVMNIMLVSVTERTREIGIRKAIGATPGTIMLQFMIEAVILSFLGGTVGALLGLLAAYAFALISGWPFVVSVWAILLAFGFSAAVGIFFGLYPANKASKLHPIESLRYE</sequence>
<evidence type="ECO:0000259" key="8">
    <source>
        <dbReference type="Pfam" id="PF02687"/>
    </source>
</evidence>
<dbReference type="InterPro" id="IPR003838">
    <property type="entry name" value="ABC3_permease_C"/>
</dbReference>
<keyword evidence="4 7" id="KW-1133">Transmembrane helix</keyword>
<gene>
    <name evidence="10" type="ORF">FRY98_21370</name>
</gene>
<feature type="transmembrane region" description="Helical" evidence="7">
    <location>
        <begin position="21"/>
        <end position="42"/>
    </location>
</feature>
<evidence type="ECO:0000313" key="10">
    <source>
        <dbReference type="EMBL" id="TYA11670.1"/>
    </source>
</evidence>
<dbReference type="PANTHER" id="PTHR30572:SF4">
    <property type="entry name" value="ABC TRANSPORTER PERMEASE YTRF"/>
    <property type="match status" value="1"/>
</dbReference>
<dbReference type="Proteomes" id="UP000325218">
    <property type="component" value="Unassembled WGS sequence"/>
</dbReference>
<dbReference type="InterPro" id="IPR050250">
    <property type="entry name" value="Macrolide_Exporter_MacB"/>
</dbReference>
<dbReference type="RefSeq" id="WP_148455742.1">
    <property type="nucleotide sequence ID" value="NZ_VSDO01000004.1"/>
</dbReference>
<dbReference type="GO" id="GO:0022857">
    <property type="term" value="F:transmembrane transporter activity"/>
    <property type="evidence" value="ECO:0007669"/>
    <property type="project" value="TreeGrafter"/>
</dbReference>
<evidence type="ECO:0000313" key="11">
    <source>
        <dbReference type="Proteomes" id="UP000325218"/>
    </source>
</evidence>
<dbReference type="EMBL" id="VSDO01000004">
    <property type="protein sequence ID" value="TYA11670.1"/>
    <property type="molecule type" value="Genomic_DNA"/>
</dbReference>
<dbReference type="Pfam" id="PF12704">
    <property type="entry name" value="MacB_PCD"/>
    <property type="match status" value="1"/>
</dbReference>
<organism evidence="10 11">
    <name type="scientific">Paenibacillus faecis</name>
    <dbReference type="NCBI Taxonomy" id="862114"/>
    <lineage>
        <taxon>Bacteria</taxon>
        <taxon>Bacillati</taxon>
        <taxon>Bacillota</taxon>
        <taxon>Bacilli</taxon>
        <taxon>Bacillales</taxon>
        <taxon>Paenibacillaceae</taxon>
        <taxon>Paenibacillus</taxon>
    </lineage>
</organism>
<evidence type="ECO:0000256" key="6">
    <source>
        <dbReference type="ARBA" id="ARBA00038076"/>
    </source>
</evidence>
<name>A0A5D0CPZ5_9BACL</name>